<dbReference type="RefSeq" id="WP_009020895.1">
    <property type="nucleotide sequence ID" value="NZ_DS999411.1"/>
</dbReference>
<dbReference type="CDD" id="cd16015">
    <property type="entry name" value="LTA_synthase"/>
    <property type="match status" value="1"/>
</dbReference>
<protein>
    <submittedName>
        <fullName evidence="8">Phosphatidylglycerol--membrane-oligosaccharide glycerophosphotransferase</fullName>
        <ecNumber evidence="8">2.7.8.20</ecNumber>
    </submittedName>
</protein>
<dbReference type="PANTHER" id="PTHR47371:SF3">
    <property type="entry name" value="PHOSPHOGLYCEROL TRANSFERASE I"/>
    <property type="match status" value="1"/>
</dbReference>
<keyword evidence="5 6" id="KW-0472">Membrane</keyword>
<name>B8KTJ8_9GAMM</name>
<proteinExistence type="predicted"/>
<keyword evidence="3 6" id="KW-0812">Transmembrane</keyword>
<comment type="subcellular location">
    <subcellularLocation>
        <location evidence="1">Cell membrane</location>
        <topology evidence="1">Multi-pass membrane protein</topology>
    </subcellularLocation>
</comment>
<gene>
    <name evidence="8" type="primary">mdoB</name>
    <name evidence="8" type="ORF">NOR51B_2099</name>
</gene>
<evidence type="ECO:0000259" key="7">
    <source>
        <dbReference type="Pfam" id="PF00884"/>
    </source>
</evidence>
<feature type="domain" description="Sulfatase N-terminal" evidence="7">
    <location>
        <begin position="166"/>
        <end position="446"/>
    </location>
</feature>
<keyword evidence="8" id="KW-0808">Transferase</keyword>
<evidence type="ECO:0000313" key="9">
    <source>
        <dbReference type="Proteomes" id="UP000004699"/>
    </source>
</evidence>
<keyword evidence="2" id="KW-1003">Cell membrane</keyword>
<dbReference type="EC" id="2.7.8.20" evidence="8"/>
<evidence type="ECO:0000256" key="5">
    <source>
        <dbReference type="ARBA" id="ARBA00023136"/>
    </source>
</evidence>
<dbReference type="eggNOG" id="COG1368">
    <property type="taxonomic scope" value="Bacteria"/>
</dbReference>
<dbReference type="EMBL" id="DS999411">
    <property type="protein sequence ID" value="EED36151.1"/>
    <property type="molecule type" value="Genomic_DNA"/>
</dbReference>
<dbReference type="AlphaFoldDB" id="B8KTJ8"/>
<dbReference type="GO" id="GO:0008960">
    <property type="term" value="F:phosphatidylglycerol-membrane-oligosaccharide glycerophosphotransferase activity"/>
    <property type="evidence" value="ECO:0007669"/>
    <property type="project" value="UniProtKB-EC"/>
</dbReference>
<dbReference type="InterPro" id="IPR000917">
    <property type="entry name" value="Sulfatase_N"/>
</dbReference>
<dbReference type="Proteomes" id="UP000004699">
    <property type="component" value="Unassembled WGS sequence"/>
</dbReference>
<dbReference type="InterPro" id="IPR050448">
    <property type="entry name" value="OpgB/LTA_synthase_biosynth"/>
</dbReference>
<evidence type="ECO:0000256" key="6">
    <source>
        <dbReference type="SAM" id="Phobius"/>
    </source>
</evidence>
<keyword evidence="9" id="KW-1185">Reference proteome</keyword>
<feature type="transmembrane region" description="Helical" evidence="6">
    <location>
        <begin position="28"/>
        <end position="48"/>
    </location>
</feature>
<dbReference type="STRING" id="565045.NOR51B_2099"/>
<dbReference type="PANTHER" id="PTHR47371">
    <property type="entry name" value="LIPOTEICHOIC ACID SYNTHASE"/>
    <property type="match status" value="1"/>
</dbReference>
<dbReference type="Gene3D" id="3.40.720.10">
    <property type="entry name" value="Alkaline Phosphatase, subunit A"/>
    <property type="match status" value="1"/>
</dbReference>
<dbReference type="Pfam" id="PF00884">
    <property type="entry name" value="Sulfatase"/>
    <property type="match status" value="1"/>
</dbReference>
<organism evidence="8 9">
    <name type="scientific">Luminiphilus syltensis NOR5-1B</name>
    <dbReference type="NCBI Taxonomy" id="565045"/>
    <lineage>
        <taxon>Bacteria</taxon>
        <taxon>Pseudomonadati</taxon>
        <taxon>Pseudomonadota</taxon>
        <taxon>Gammaproteobacteria</taxon>
        <taxon>Cellvibrionales</taxon>
        <taxon>Halieaceae</taxon>
        <taxon>Luminiphilus</taxon>
    </lineage>
</organism>
<dbReference type="HOGENOM" id="CLU_272345_0_0_6"/>
<feature type="transmembrane region" description="Helical" evidence="6">
    <location>
        <begin position="83"/>
        <end position="100"/>
    </location>
</feature>
<evidence type="ECO:0000256" key="4">
    <source>
        <dbReference type="ARBA" id="ARBA00022989"/>
    </source>
</evidence>
<evidence type="ECO:0000313" key="8">
    <source>
        <dbReference type="EMBL" id="EED36151.1"/>
    </source>
</evidence>
<sequence length="1186" mass="129682">MSLILTVATLALAAVALCYRALGSRWLAALLAGTVFSSLLLVLVYLAADQLSGDGINEAVIYHLDVDILSAGLGAFIGPMAIALVAMVTIVLLSLLSYRLMRTDATLGRHKFQVAAAFGLVGLSFYLNPASADLYRLYESRNIVATAVVPPEFVQEVKLGSAGPQKNIVHIYLESVERTYFDETIFPGLVPNLKRLEKEAISFTAIDQVIGTEWTIAGMTAAQCGIPLLAGGNTMSGADQFLPGANCMGDMLHEQGYHLNYLGGAALDFAGKGNFYTSHQFDDVQGREELVGTLDDPEYLSSWGLYDDSLFAIAEEKFDALAAADAPFVFFMLTLDTHNPIGHVSERCEEVVYGDGSNPILNAVHCADQMAAEFIERIRGSDIFDNTLLVVSSDHLAMTNSATELLETGDRKNLLMFFGNDLTPASVNTRGSTIDVGPTMLTLAGYDVEALGFGRDLLRSGPKLFQKKSRFNNFLSRARGYFLSLWSFPGVSDGVTLDSASEMLVLGDREVRYPALFLLNEDLSVSQILFDFNGRQSLQQSVSLLEYDQPLVWVDDCHINAWFADGEFGSRGQICAVYGSLGSRKKGFSILADGETIPFDTFETFFDRTSMTGGLSDARRVELEHLREYSTTKFNTAVPDTNLLGSYIIKSAGGHRAGSSYLQNTASKLKTLVPRGVSLLGINSPGEPVLLANVDTCSGATTTQWGGRGDFGSVMSEMGGLFGAFVVIAHDSALCSPFDFEFLFQRTGLSRWNEIGWREPYIGIISGNGAITEYVETLEQGMVVEIEDFVRPVPLHRQQDHQYLPMVLHADGWFEDQTYRAPSDTLTHFSDEHELFEITLSRDDSGALACVADPATSYHRVFGHEAGSGALADVVAEPESVVASRCSLSLLESWLAAHPDKKLVLDVPEDRVAILEQVSEQHAHWLPQVIPMVHTPLEYHQATGMGFDQVIWTLSSYEYANRHVLGHIKGMNLYGLAIPSDRGGKNLATRAREDAGVLSWVRTVNKRKAIERRQAAGVASVFTDWAIEKEWVTFELRSAGYEMGRSYAQPNGGAEPTYLKRGLTLIGFSIAGTLEKVAYIDSCNYRMTDTVALDESFAKAMAERAGDFETFAILAHDSALCAETDLDSLFGDSPLALWPQIDFREPYIGIVPTEGEVEELFGGESRAITRTLVVRSADYGTLDALQ</sequence>
<evidence type="ECO:0000256" key="1">
    <source>
        <dbReference type="ARBA" id="ARBA00004651"/>
    </source>
</evidence>
<evidence type="ECO:0000256" key="2">
    <source>
        <dbReference type="ARBA" id="ARBA00022475"/>
    </source>
</evidence>
<dbReference type="OrthoDB" id="974590at2"/>
<feature type="transmembrane region" description="Helical" evidence="6">
    <location>
        <begin position="112"/>
        <end position="128"/>
    </location>
</feature>
<evidence type="ECO:0000256" key="3">
    <source>
        <dbReference type="ARBA" id="ARBA00022692"/>
    </source>
</evidence>
<reference evidence="9" key="1">
    <citation type="journal article" date="2013" name="BMC Microbiol.">
        <title>Taxonomy and evolution of bacteriochlorophyll a-containing members of the OM60/NOR5 clade of marine gammaproteobacteria: description of Luminiphilus syltensis gen. nov., sp. nov., reclassification of Haliea rubra as Pseudohaliea rubra gen. nov., comb. nov., and emendation of Chromatocurvus halotolerans.</title>
        <authorList>
            <person name="Spring S."/>
            <person name="Riedel T."/>
            <person name="Sproer C."/>
            <person name="Yan S."/>
            <person name="Harder J."/>
            <person name="Fuchs B.M."/>
        </authorList>
    </citation>
    <scope>NUCLEOTIDE SEQUENCE [LARGE SCALE GENOMIC DNA]</scope>
    <source>
        <strain evidence="9">NOR51-B</strain>
    </source>
</reference>
<keyword evidence="4 6" id="KW-1133">Transmembrane helix</keyword>
<dbReference type="SUPFAM" id="SSF53649">
    <property type="entry name" value="Alkaline phosphatase-like"/>
    <property type="match status" value="1"/>
</dbReference>
<accession>B8KTJ8</accession>
<dbReference type="InterPro" id="IPR017850">
    <property type="entry name" value="Alkaline_phosphatase_core_sf"/>
</dbReference>
<dbReference type="GO" id="GO:0005886">
    <property type="term" value="C:plasma membrane"/>
    <property type="evidence" value="ECO:0007669"/>
    <property type="project" value="UniProtKB-SubCell"/>
</dbReference>